<reference evidence="1 2" key="1">
    <citation type="submission" date="2021-10" db="EMBL/GenBank/DDBJ databases">
        <title>Genome sequencing of Xanthomonas strains from NCPPB.</title>
        <authorList>
            <person name="Hussein R."/>
            <person name="Harrison J."/>
            <person name="Studholme D.J."/>
            <person name="Vicente J."/>
            <person name="Grant M."/>
        </authorList>
    </citation>
    <scope>NUCLEOTIDE SEQUENCE [LARGE SCALE GENOMIC DNA]</scope>
    <source>
        <strain evidence="1 2">NCPPB 101</strain>
    </source>
</reference>
<gene>
    <name evidence="1" type="ORF">LL965_14050</name>
</gene>
<sequence length="155" mass="17481">MFFSVREQPHLLIETRTLPECCEVRRAMRAISTATATAFGDHCRSVAHAIDLFYRLTSACHAVAKRVFARMRLALPDCHLMQHRGSCRTSGDVHWRSGADGTHHIRSIRIKRRKAGGSYCIEALSCALVLLAFKRCESTLMQERSAFHAIKQAAR</sequence>
<evidence type="ECO:0000313" key="2">
    <source>
        <dbReference type="Proteomes" id="UP001199206"/>
    </source>
</evidence>
<organism evidence="1 2">
    <name type="scientific">Xanthomonas cassavae CFBP 4642</name>
    <dbReference type="NCBI Taxonomy" id="1219375"/>
    <lineage>
        <taxon>Bacteria</taxon>
        <taxon>Pseudomonadati</taxon>
        <taxon>Pseudomonadota</taxon>
        <taxon>Gammaproteobacteria</taxon>
        <taxon>Lysobacterales</taxon>
        <taxon>Lysobacteraceae</taxon>
        <taxon>Xanthomonas</taxon>
    </lineage>
</organism>
<name>A0ABS8HG54_9XANT</name>
<proteinExistence type="predicted"/>
<evidence type="ECO:0000313" key="1">
    <source>
        <dbReference type="EMBL" id="MCC4621155.1"/>
    </source>
</evidence>
<accession>A0ABS8HG54</accession>
<keyword evidence="2" id="KW-1185">Reference proteome</keyword>
<protein>
    <submittedName>
        <fullName evidence="1">Uncharacterized protein</fullName>
    </submittedName>
</protein>
<dbReference type="EMBL" id="JAJGQJ010000033">
    <property type="protein sequence ID" value="MCC4621155.1"/>
    <property type="molecule type" value="Genomic_DNA"/>
</dbReference>
<dbReference type="RefSeq" id="WP_152527293.1">
    <property type="nucleotide sequence ID" value="NZ_CAWLZN010000001.1"/>
</dbReference>
<comment type="caution">
    <text evidence="1">The sequence shown here is derived from an EMBL/GenBank/DDBJ whole genome shotgun (WGS) entry which is preliminary data.</text>
</comment>
<dbReference type="Proteomes" id="UP001199206">
    <property type="component" value="Unassembled WGS sequence"/>
</dbReference>